<keyword evidence="3" id="KW-1185">Reference proteome</keyword>
<protein>
    <submittedName>
        <fullName evidence="2">Uncharacterized protein</fullName>
    </submittedName>
</protein>
<evidence type="ECO:0000313" key="3">
    <source>
        <dbReference type="Proteomes" id="UP001489004"/>
    </source>
</evidence>
<organism evidence="2 3">
    <name type="scientific">[Myrmecia] bisecta</name>
    <dbReference type="NCBI Taxonomy" id="41462"/>
    <lineage>
        <taxon>Eukaryota</taxon>
        <taxon>Viridiplantae</taxon>
        <taxon>Chlorophyta</taxon>
        <taxon>core chlorophytes</taxon>
        <taxon>Trebouxiophyceae</taxon>
        <taxon>Trebouxiales</taxon>
        <taxon>Trebouxiaceae</taxon>
        <taxon>Myrmecia</taxon>
    </lineage>
</organism>
<accession>A0AAW1PK67</accession>
<sequence length="69" mass="7984">MPRGGASKATRIPEGSNQQKLQQEKEEAQAKQAEIEKAILDNVLKQLREKVKELDQDSWMYEAPRHSHR</sequence>
<evidence type="ECO:0000313" key="2">
    <source>
        <dbReference type="EMBL" id="KAK9809856.1"/>
    </source>
</evidence>
<evidence type="ECO:0000256" key="1">
    <source>
        <dbReference type="SAM" id="MobiDB-lite"/>
    </source>
</evidence>
<reference evidence="2 3" key="1">
    <citation type="journal article" date="2024" name="Nat. Commun.">
        <title>Phylogenomics reveals the evolutionary origins of lichenization in chlorophyte algae.</title>
        <authorList>
            <person name="Puginier C."/>
            <person name="Libourel C."/>
            <person name="Otte J."/>
            <person name="Skaloud P."/>
            <person name="Haon M."/>
            <person name="Grisel S."/>
            <person name="Petersen M."/>
            <person name="Berrin J.G."/>
            <person name="Delaux P.M."/>
            <person name="Dal Grande F."/>
            <person name="Keller J."/>
        </authorList>
    </citation>
    <scope>NUCLEOTIDE SEQUENCE [LARGE SCALE GENOMIC DNA]</scope>
    <source>
        <strain evidence="2 3">SAG 2043</strain>
    </source>
</reference>
<dbReference type="Proteomes" id="UP001489004">
    <property type="component" value="Unassembled WGS sequence"/>
</dbReference>
<dbReference type="EMBL" id="JALJOR010000010">
    <property type="protein sequence ID" value="KAK9809856.1"/>
    <property type="molecule type" value="Genomic_DNA"/>
</dbReference>
<proteinExistence type="predicted"/>
<feature type="region of interest" description="Disordered" evidence="1">
    <location>
        <begin position="1"/>
        <end position="29"/>
    </location>
</feature>
<name>A0AAW1PK67_9CHLO</name>
<gene>
    <name evidence="2" type="ORF">WJX72_000399</name>
</gene>
<comment type="caution">
    <text evidence="2">The sequence shown here is derived from an EMBL/GenBank/DDBJ whole genome shotgun (WGS) entry which is preliminary data.</text>
</comment>
<dbReference type="AlphaFoldDB" id="A0AAW1PK67"/>